<keyword evidence="3" id="KW-0645">Protease</keyword>
<accession>A0AAT9G9D1</accession>
<dbReference type="NCBIfam" id="TIGR01554">
    <property type="entry name" value="major_cap_HK97"/>
    <property type="match status" value="1"/>
</dbReference>
<feature type="domain" description="Phage capsid-like C-terminal" evidence="6">
    <location>
        <begin position="343"/>
        <end position="614"/>
    </location>
</feature>
<reference evidence="7" key="1">
    <citation type="submission" date="2024-01" db="EMBL/GenBank/DDBJ databases">
        <title>Sequencing the genomes of a sandfly, Sergentomyia squamirostris, and its two endosymbionts.</title>
        <authorList>
            <person name="Itokawa K."/>
            <person name="Sanjoba C."/>
        </authorList>
    </citation>
    <scope>NUCLEOTIDE SEQUENCE</scope>
    <source>
        <strain evidence="7">RiSSQ</strain>
    </source>
</reference>
<dbReference type="Pfam" id="PF05065">
    <property type="entry name" value="Phage_capsid"/>
    <property type="match status" value="1"/>
</dbReference>
<evidence type="ECO:0000256" key="3">
    <source>
        <dbReference type="ARBA" id="ARBA00022670"/>
    </source>
</evidence>
<gene>
    <name evidence="7" type="ORF">DMENIID0002_10110</name>
</gene>
<dbReference type="InterPro" id="IPR054612">
    <property type="entry name" value="Phage_capsid-like_C"/>
</dbReference>
<feature type="domain" description="Prohead serine protease" evidence="5">
    <location>
        <begin position="60"/>
        <end position="161"/>
    </location>
</feature>
<dbReference type="Pfam" id="PF04586">
    <property type="entry name" value="Peptidase_S78"/>
    <property type="match status" value="1"/>
</dbReference>
<evidence type="ECO:0000256" key="1">
    <source>
        <dbReference type="ARBA" id="ARBA00004328"/>
    </source>
</evidence>
<proteinExistence type="predicted"/>
<evidence type="ECO:0000256" key="2">
    <source>
        <dbReference type="ARBA" id="ARBA00022612"/>
    </source>
</evidence>
<keyword evidence="4" id="KW-0378">Hydrolase</keyword>
<comment type="subcellular location">
    <subcellularLocation>
        <location evidence="1">Virion</location>
    </subcellularLocation>
</comment>
<evidence type="ECO:0000313" key="7">
    <source>
        <dbReference type="EMBL" id="BFD46365.1"/>
    </source>
</evidence>
<evidence type="ECO:0000259" key="5">
    <source>
        <dbReference type="Pfam" id="PF04586"/>
    </source>
</evidence>
<sequence>MTIKCKSEILYRHTVLDQLLREDRSFELSFSSEEPVERFFGLEILDHKPESIKLDWLNSGHAPLLLDHDPTKQIGIVEAAEITSDGKARGKIRFGKNSLAEAAYQDVLDGIKSNISVGYCYLPNGIVLEQEAKGDNPNIYRINKWKPLEVSLVSIPADHTVGIGRNQLEIIANNMTNMRENMQNEIIENSQPPITVNTEQITKDIRQNEATRLSEILTIGDKHNMHDMAIEFIREGKSIDAFRQKVLETLSNNPIINTTSPKAAIIGMSTKEARRFSILRAIRATVTGNWSDAELEKEASMAVAKKINREPSSFFVPLDVNLEQIEQRSYVGRTLEKLSNVTGGYLVSTDYLSSNFIEMLRNKMLVKQMGAKVMSGLHGDVAIPKQTGGATTFWVSEGRSPEHSEQAFAQVTLSPKSIAAYTDFTRKLVLQSSPDIENLVRSDLATVIALEIDRTAISGRGIGAETLGILNTVGIGNVTFDDDDPISWGKIVDLESLIAARNADIGTLGYLCNASIRGILKQTEKAEGTAQFVWESSSELGFGYLNGYRVGTTNQIPADTILFGNFADLIIGQWGVLDVLVDPYTLGTSGGIRIRVMQDVDIAVRHAESFAVLTRQ</sequence>
<keyword evidence="2" id="KW-1188">Viral release from host cell</keyword>
<dbReference type="AlphaFoldDB" id="A0AAT9G9D1"/>
<evidence type="ECO:0000256" key="4">
    <source>
        <dbReference type="ARBA" id="ARBA00022801"/>
    </source>
</evidence>
<dbReference type="InterPro" id="IPR024455">
    <property type="entry name" value="Phage_capsid"/>
</dbReference>
<dbReference type="SUPFAM" id="SSF56563">
    <property type="entry name" value="Major capsid protein gp5"/>
    <property type="match status" value="1"/>
</dbReference>
<organism evidence="7">
    <name type="scientific">Candidatus Tisiphia endosymbiont of Sergentomyia squamirostris</name>
    <dbReference type="NCBI Taxonomy" id="3113639"/>
    <lineage>
        <taxon>Bacteria</taxon>
        <taxon>Pseudomonadati</taxon>
        <taxon>Pseudomonadota</taxon>
        <taxon>Alphaproteobacteria</taxon>
        <taxon>Rickettsiales</taxon>
        <taxon>Rickettsiaceae</taxon>
        <taxon>Rickettsieae</taxon>
        <taxon>Candidatus Tisiphia</taxon>
    </lineage>
</organism>
<name>A0AAT9G9D1_9RICK</name>
<protein>
    <recommendedName>
        <fullName evidence="8">Phage major capsid protein</fullName>
    </recommendedName>
</protein>
<dbReference type="Gene3D" id="3.30.2400.10">
    <property type="entry name" value="Major capsid protein gp5"/>
    <property type="match status" value="1"/>
</dbReference>
<dbReference type="GO" id="GO:0006508">
    <property type="term" value="P:proteolysis"/>
    <property type="evidence" value="ECO:0007669"/>
    <property type="project" value="UniProtKB-KW"/>
</dbReference>
<dbReference type="InterPro" id="IPR054613">
    <property type="entry name" value="Peptidase_S78_dom"/>
</dbReference>
<dbReference type="EMBL" id="AP029170">
    <property type="protein sequence ID" value="BFD46365.1"/>
    <property type="molecule type" value="Genomic_DNA"/>
</dbReference>
<evidence type="ECO:0000259" key="6">
    <source>
        <dbReference type="Pfam" id="PF05065"/>
    </source>
</evidence>
<evidence type="ECO:0008006" key="8">
    <source>
        <dbReference type="Google" id="ProtNLM"/>
    </source>
</evidence>
<dbReference type="GO" id="GO:0008233">
    <property type="term" value="F:peptidase activity"/>
    <property type="evidence" value="ECO:0007669"/>
    <property type="project" value="UniProtKB-KW"/>
</dbReference>